<dbReference type="PROSITE" id="PS50005">
    <property type="entry name" value="TPR"/>
    <property type="match status" value="2"/>
</dbReference>
<dbReference type="InterPro" id="IPR011990">
    <property type="entry name" value="TPR-like_helical_dom_sf"/>
</dbReference>
<keyword evidence="2 3" id="KW-0802">TPR repeat</keyword>
<sequence length="805" mass="94622">MSIIKSEYIRRKLSYIKSMVEDDTKQKLYNINTSAEYIFMQILNDVYGWNLINANEEKPNFPAIDLIDTVNETVFQVTSEISTKKVREDTIDKFNELVKQDEYKKYAHYKIKMFYIKNKPNFSDKILEEFRGKGVPKSHLYGIEDINSKVSTNPDIATKVFKTLCKLLHDKACDSDISPQLSIKLGKSTLIGREKELQEIDERLKASNTLLVKGIGGVGKSTIASNYLHRHKDEYDYYGFFEGLESFESELEGAFKLEIAQGQDRLDGVLRELIKLEPTTNKLLIIDNVKEIKDNQEKLEKILGLEHNGYRVLLTSRLKVKNVNIYPLPTLDPQDAQKLFLDNYRTNELEKVNKIIEYLDYHPLFIELVAKTIENEDYSLDDIIEKFKFGELAKIEFIDDDGDEISFNQNLKELFEMQKKSLKDEYLLLLKQLAILPSINIELHFLEEIFDRKLKSRLNFLVVQGWLIESVDGYKLHQVVKEFLLANYAPSLEEIETIVEYFSSHTNKGDIWIEFLESIAKVLEKLNFKSEKVLNLYFFTAKVSFDKYGDYESAKKYFLLNEKVWKEIKIDYDIENTYQLLARIFEKSEKLDDALTYINKALEIFIDKKEDQSVATCYDDKGSIYWINAKNNNDSQLSDKALYYFNKSLVIAKKMNNSHHMAIVFNNMSLIYRNKKDYSESHDFLQKALALKIDDKKAFAQFYNNRGELYTEEGKYELAEEDILLALKMREELYSEYELDENHEYFGESYDNLAIIHFKREKYKEAKVEQDKAIEIWSSNYNDNHSYLIDARERLLFIEKELQNE</sequence>
<dbReference type="PANTHER" id="PTHR45641:SF19">
    <property type="entry name" value="NEPHROCYSTIN-3"/>
    <property type="match status" value="1"/>
</dbReference>
<accession>A0A6S6SZZ3</accession>
<dbReference type="SUPFAM" id="SSF48452">
    <property type="entry name" value="TPR-like"/>
    <property type="match status" value="2"/>
</dbReference>
<feature type="repeat" description="TPR" evidence="3">
    <location>
        <begin position="662"/>
        <end position="695"/>
    </location>
</feature>
<feature type="repeat" description="TPR" evidence="3">
    <location>
        <begin position="700"/>
        <end position="733"/>
    </location>
</feature>
<dbReference type="Gene3D" id="3.40.50.300">
    <property type="entry name" value="P-loop containing nucleotide triphosphate hydrolases"/>
    <property type="match status" value="1"/>
</dbReference>
<dbReference type="InterPro" id="IPR047740">
    <property type="entry name" value="SMEK_dom"/>
</dbReference>
<evidence type="ECO:0000256" key="2">
    <source>
        <dbReference type="ARBA" id="ARBA00022803"/>
    </source>
</evidence>
<evidence type="ECO:0000259" key="4">
    <source>
        <dbReference type="Pfam" id="PF21941"/>
    </source>
</evidence>
<dbReference type="InterPro" id="IPR027417">
    <property type="entry name" value="P-loop_NTPase"/>
</dbReference>
<dbReference type="InterPro" id="IPR019734">
    <property type="entry name" value="TPR_rpt"/>
</dbReference>
<keyword evidence="1" id="KW-0677">Repeat</keyword>
<organism evidence="5">
    <name type="scientific">uncultured Sulfurovum sp</name>
    <dbReference type="NCBI Taxonomy" id="269237"/>
    <lineage>
        <taxon>Bacteria</taxon>
        <taxon>Pseudomonadati</taxon>
        <taxon>Campylobacterota</taxon>
        <taxon>Epsilonproteobacteria</taxon>
        <taxon>Campylobacterales</taxon>
        <taxon>Sulfurovaceae</taxon>
        <taxon>Sulfurovum</taxon>
        <taxon>environmental samples</taxon>
    </lineage>
</organism>
<proteinExistence type="predicted"/>
<evidence type="ECO:0000256" key="3">
    <source>
        <dbReference type="PROSITE-ProRule" id="PRU00339"/>
    </source>
</evidence>
<dbReference type="SMART" id="SM00028">
    <property type="entry name" value="TPR"/>
    <property type="match status" value="4"/>
</dbReference>
<dbReference type="SUPFAM" id="SSF52540">
    <property type="entry name" value="P-loop containing nucleoside triphosphate hydrolases"/>
    <property type="match status" value="1"/>
</dbReference>
<dbReference type="Pfam" id="PF13374">
    <property type="entry name" value="TPR_10"/>
    <property type="match status" value="1"/>
</dbReference>
<name>A0A6S6SZZ3_9BACT</name>
<dbReference type="PANTHER" id="PTHR45641">
    <property type="entry name" value="TETRATRICOPEPTIDE REPEAT PROTEIN (AFU_ORTHOLOGUE AFUA_6G03870)"/>
    <property type="match status" value="1"/>
</dbReference>
<reference evidence="5" key="1">
    <citation type="submission" date="2020-01" db="EMBL/GenBank/DDBJ databases">
        <authorList>
            <person name="Meier V. D."/>
            <person name="Meier V D."/>
        </authorList>
    </citation>
    <scope>NUCLEOTIDE SEQUENCE</scope>
    <source>
        <strain evidence="5">HLG_WM_MAG_06</strain>
    </source>
</reference>
<feature type="domain" description="SMEK" evidence="4">
    <location>
        <begin position="8"/>
        <end position="149"/>
    </location>
</feature>
<protein>
    <recommendedName>
        <fullName evidence="4">SMEK domain-containing protein</fullName>
    </recommendedName>
</protein>
<dbReference type="Pfam" id="PF13181">
    <property type="entry name" value="TPR_8"/>
    <property type="match status" value="2"/>
</dbReference>
<dbReference type="NCBIfam" id="NF033859">
    <property type="entry name" value="SMEK_N"/>
    <property type="match status" value="1"/>
</dbReference>
<evidence type="ECO:0000313" key="5">
    <source>
        <dbReference type="EMBL" id="CAA6814071.1"/>
    </source>
</evidence>
<dbReference type="Pfam" id="PF21941">
    <property type="entry name" value="SMEK_N"/>
    <property type="match status" value="1"/>
</dbReference>
<gene>
    <name evidence="5" type="ORF">HELGO_WM6255</name>
</gene>
<dbReference type="EMBL" id="CACVAP010000074">
    <property type="protein sequence ID" value="CAA6814071.1"/>
    <property type="molecule type" value="Genomic_DNA"/>
</dbReference>
<dbReference type="Gene3D" id="1.25.40.10">
    <property type="entry name" value="Tetratricopeptide repeat domain"/>
    <property type="match status" value="3"/>
</dbReference>
<evidence type="ECO:0000256" key="1">
    <source>
        <dbReference type="ARBA" id="ARBA00022737"/>
    </source>
</evidence>
<dbReference type="AlphaFoldDB" id="A0A6S6SZZ3"/>